<protein>
    <submittedName>
        <fullName evidence="2">Uncharacterized protein</fullName>
    </submittedName>
</protein>
<keyword evidence="3" id="KW-1185">Reference proteome</keyword>
<feature type="region of interest" description="Disordered" evidence="1">
    <location>
        <begin position="1"/>
        <end position="33"/>
    </location>
</feature>
<reference evidence="2" key="1">
    <citation type="submission" date="2021-06" db="EMBL/GenBank/DDBJ databases">
        <title>Paracoccus bacterium XHP0099 sp. nov., isolated from the surface waters of the Yellow Sea.</title>
        <authorList>
            <person name="Xue H."/>
            <person name="Zhang D."/>
        </authorList>
    </citation>
    <scope>NUCLEOTIDE SEQUENCE</scope>
    <source>
        <strain evidence="2">XHP0099</strain>
    </source>
</reference>
<evidence type="ECO:0000256" key="1">
    <source>
        <dbReference type="SAM" id="MobiDB-lite"/>
    </source>
</evidence>
<dbReference type="RefSeq" id="WP_216034028.1">
    <property type="nucleotide sequence ID" value="NZ_JAHKNG010000029.1"/>
</dbReference>
<sequence>MDGATAQSWRARGVTTAQTRAAQADAEAGRARAEDVGSARQLFRDGIEVMRKGQPFARTTEIDKLLQDPEIAALPEAREYAATAILIEQKPEIAVLPPAKKRELLAELEKTPMEKGYESDVVTALRGMIEADTRGFSENPIGRAGEIGLKTAQVLPDPSTSDPEVLVQALRGRAIYAQSLRSEGYVDAGKERLFTPDERDLWSKAVATDRSPADRAVLAGTMAAALGPLADAAAREVGADPVFALVGGGLAFGMPQQTAREIFEGQRVIEGQQVKLPPVTDRRQAFFGSFSSLFADGTAEGWKDQSGPRDQIAEAADALYAYRMRDQIAAGEDVGGKIVESAYLQAVHEVMGGTGRYDKGDARGGLQMVNDRLTIMPPAISADDVNDRMFELAARMASLQIADLAWSAIAVSGNRPDLGGQRPDPYSIRRIGLRAVGPDEYVMVWPNRSTGQLMVVMGDDDRPVVISMSALVERGVPQ</sequence>
<feature type="compositionally biased region" description="Low complexity" evidence="1">
    <location>
        <begin position="10"/>
        <end position="26"/>
    </location>
</feature>
<proteinExistence type="predicted"/>
<organism evidence="2 3">
    <name type="scientific">Paracoccus marinaquae</name>
    <dbReference type="NCBI Taxonomy" id="2841926"/>
    <lineage>
        <taxon>Bacteria</taxon>
        <taxon>Pseudomonadati</taxon>
        <taxon>Pseudomonadota</taxon>
        <taxon>Alphaproteobacteria</taxon>
        <taxon>Rhodobacterales</taxon>
        <taxon>Paracoccaceae</taxon>
        <taxon>Paracoccus</taxon>
    </lineage>
</organism>
<evidence type="ECO:0000313" key="3">
    <source>
        <dbReference type="Proteomes" id="UP001166191"/>
    </source>
</evidence>
<dbReference type="EMBL" id="JAHKNG010000029">
    <property type="protein sequence ID" value="MBU3031362.1"/>
    <property type="molecule type" value="Genomic_DNA"/>
</dbReference>
<dbReference type="Proteomes" id="UP001166191">
    <property type="component" value="Unassembled WGS sequence"/>
</dbReference>
<name>A0ABS6AMP1_9RHOB</name>
<comment type="caution">
    <text evidence="2">The sequence shown here is derived from an EMBL/GenBank/DDBJ whole genome shotgun (WGS) entry which is preliminary data.</text>
</comment>
<gene>
    <name evidence="2" type="ORF">KNW02_14670</name>
</gene>
<evidence type="ECO:0000313" key="2">
    <source>
        <dbReference type="EMBL" id="MBU3031362.1"/>
    </source>
</evidence>
<accession>A0ABS6AMP1</accession>